<dbReference type="PROSITE" id="PS51257">
    <property type="entry name" value="PROKAR_LIPOPROTEIN"/>
    <property type="match status" value="1"/>
</dbReference>
<dbReference type="InterPro" id="IPR004509">
    <property type="entry name" value="Competence_ComEA_HhH"/>
</dbReference>
<dbReference type="InterPro" id="IPR019554">
    <property type="entry name" value="Soluble_ligand-bd"/>
</dbReference>
<dbReference type="GO" id="GO:0003677">
    <property type="term" value="F:DNA binding"/>
    <property type="evidence" value="ECO:0007669"/>
    <property type="project" value="UniProtKB-KW"/>
</dbReference>
<dbReference type="EMBL" id="JAUQUB010000001">
    <property type="protein sequence ID" value="MDO7882213.1"/>
    <property type="molecule type" value="Genomic_DNA"/>
</dbReference>
<dbReference type="Gene3D" id="3.10.560.10">
    <property type="entry name" value="Outer membrane lipoprotein wza domain like"/>
    <property type="match status" value="1"/>
</dbReference>
<accession>A0ABT9BMI0</accession>
<keyword evidence="3" id="KW-0238">DNA-binding</keyword>
<evidence type="ECO:0000313" key="4">
    <source>
        <dbReference type="Proteomes" id="UP001241072"/>
    </source>
</evidence>
<keyword evidence="4" id="KW-1185">Reference proteome</keyword>
<evidence type="ECO:0000259" key="2">
    <source>
        <dbReference type="SMART" id="SM00278"/>
    </source>
</evidence>
<dbReference type="Pfam" id="PF10531">
    <property type="entry name" value="SLBB"/>
    <property type="match status" value="1"/>
</dbReference>
<feature type="transmembrane region" description="Helical" evidence="1">
    <location>
        <begin position="55"/>
        <end position="73"/>
    </location>
</feature>
<dbReference type="PANTHER" id="PTHR21180">
    <property type="entry name" value="ENDONUCLEASE/EXONUCLEASE/PHOSPHATASE FAMILY DOMAIN-CONTAINING PROTEIN 1"/>
    <property type="match status" value="1"/>
</dbReference>
<comment type="caution">
    <text evidence="3">The sequence shown here is derived from an EMBL/GenBank/DDBJ whole genome shotgun (WGS) entry which is preliminary data.</text>
</comment>
<dbReference type="InterPro" id="IPR051675">
    <property type="entry name" value="Endo/Exo/Phosphatase_dom_1"/>
</dbReference>
<feature type="domain" description="Helix-hairpin-helix DNA-binding motif class 1" evidence="2">
    <location>
        <begin position="170"/>
        <end position="189"/>
    </location>
</feature>
<evidence type="ECO:0000256" key="1">
    <source>
        <dbReference type="SAM" id="Phobius"/>
    </source>
</evidence>
<dbReference type="Proteomes" id="UP001241072">
    <property type="component" value="Unassembled WGS sequence"/>
</dbReference>
<name>A0ABT9BMI0_9MICO</name>
<dbReference type="SUPFAM" id="SSF47781">
    <property type="entry name" value="RuvA domain 2-like"/>
    <property type="match status" value="1"/>
</dbReference>
<dbReference type="InterPro" id="IPR003583">
    <property type="entry name" value="Hlx-hairpin-Hlx_DNA-bd_motif"/>
</dbReference>
<sequence>MDDPEPRRARIQARAGAVVVLVLVGLGCAVLVSALAPRGGGGELAPPTPSATEAASAGILVHVLGAVVAPGLYELREGDRVVDAVAAAGGFAEGADQAGVNLARPVADGEQLLVPLVGQAPVPGAPAADGRVNLNTADAAALETLPRVGPALADRIIQWRDANGGFTAVEDLLNVSGIGDKTFEGLRDLVTV</sequence>
<protein>
    <submittedName>
        <fullName evidence="3">ComEA family DNA-binding protein</fullName>
    </submittedName>
</protein>
<feature type="domain" description="Helix-hairpin-helix DNA-binding motif class 1" evidence="2">
    <location>
        <begin position="140"/>
        <end position="159"/>
    </location>
</feature>
<reference evidence="3 4" key="1">
    <citation type="submission" date="2023-07" db="EMBL/GenBank/DDBJ databases">
        <title>Protaetiibacter sp. nov WY-16 isolated from soil.</title>
        <authorList>
            <person name="Liu B."/>
            <person name="Wan Y."/>
        </authorList>
    </citation>
    <scope>NUCLEOTIDE SEQUENCE [LARGE SCALE GENOMIC DNA]</scope>
    <source>
        <strain evidence="3 4">WY-16</strain>
    </source>
</reference>
<gene>
    <name evidence="3" type="ORF">Q5716_08255</name>
</gene>
<proteinExistence type="predicted"/>
<evidence type="ECO:0000313" key="3">
    <source>
        <dbReference type="EMBL" id="MDO7882213.1"/>
    </source>
</evidence>
<dbReference type="Gene3D" id="1.10.150.310">
    <property type="entry name" value="Tex RuvX-like domain-like"/>
    <property type="match status" value="1"/>
</dbReference>
<dbReference type="InterPro" id="IPR010994">
    <property type="entry name" value="RuvA_2-like"/>
</dbReference>
<keyword evidence="1" id="KW-1133">Transmembrane helix</keyword>
<organism evidence="3 4">
    <name type="scientific">Antiquaquibacter soli</name>
    <dbReference type="NCBI Taxonomy" id="3064523"/>
    <lineage>
        <taxon>Bacteria</taxon>
        <taxon>Bacillati</taxon>
        <taxon>Actinomycetota</taxon>
        <taxon>Actinomycetes</taxon>
        <taxon>Micrococcales</taxon>
        <taxon>Microbacteriaceae</taxon>
        <taxon>Antiquaquibacter</taxon>
    </lineage>
</organism>
<dbReference type="Pfam" id="PF12836">
    <property type="entry name" value="HHH_3"/>
    <property type="match status" value="1"/>
</dbReference>
<dbReference type="RefSeq" id="WP_305002595.1">
    <property type="nucleotide sequence ID" value="NZ_JAUQUB010000001.1"/>
</dbReference>
<dbReference type="NCBIfam" id="TIGR00426">
    <property type="entry name" value="competence protein ComEA helix-hairpin-helix repeat region"/>
    <property type="match status" value="1"/>
</dbReference>
<feature type="transmembrane region" description="Helical" evidence="1">
    <location>
        <begin position="15"/>
        <end position="35"/>
    </location>
</feature>
<keyword evidence="1" id="KW-0472">Membrane</keyword>
<keyword evidence="1" id="KW-0812">Transmembrane</keyword>
<dbReference type="PANTHER" id="PTHR21180:SF32">
    <property type="entry name" value="ENDONUCLEASE_EXONUCLEASE_PHOSPHATASE FAMILY DOMAIN-CONTAINING PROTEIN 1"/>
    <property type="match status" value="1"/>
</dbReference>
<dbReference type="SMART" id="SM00278">
    <property type="entry name" value="HhH1"/>
    <property type="match status" value="2"/>
</dbReference>